<dbReference type="SUPFAM" id="SSF55874">
    <property type="entry name" value="ATPase domain of HSP90 chaperone/DNA topoisomerase II/histidine kinase"/>
    <property type="match status" value="1"/>
</dbReference>
<dbReference type="PANTHER" id="PTHR43047:SF72">
    <property type="entry name" value="OSMOSENSING HISTIDINE PROTEIN KINASE SLN1"/>
    <property type="match status" value="1"/>
</dbReference>
<evidence type="ECO:0000313" key="11">
    <source>
        <dbReference type="Proteomes" id="UP000665026"/>
    </source>
</evidence>
<evidence type="ECO:0000256" key="5">
    <source>
        <dbReference type="ARBA" id="ARBA00022777"/>
    </source>
</evidence>
<feature type="domain" description="Histidine kinase" evidence="8">
    <location>
        <begin position="441"/>
        <end position="682"/>
    </location>
</feature>
<dbReference type="SMART" id="SM01079">
    <property type="entry name" value="CHASE"/>
    <property type="match status" value="1"/>
</dbReference>
<dbReference type="InterPro" id="IPR005467">
    <property type="entry name" value="His_kinase_dom"/>
</dbReference>
<evidence type="ECO:0000256" key="7">
    <source>
        <dbReference type="SAM" id="Phobius"/>
    </source>
</evidence>
<dbReference type="Gene3D" id="1.10.287.130">
    <property type="match status" value="1"/>
</dbReference>
<accession>A0A975I662</accession>
<dbReference type="PROSITE" id="PS50109">
    <property type="entry name" value="HIS_KIN"/>
    <property type="match status" value="1"/>
</dbReference>
<dbReference type="CDD" id="cd00082">
    <property type="entry name" value="HisKA"/>
    <property type="match status" value="1"/>
</dbReference>
<keyword evidence="7" id="KW-1133">Transmembrane helix</keyword>
<dbReference type="SUPFAM" id="SSF47384">
    <property type="entry name" value="Homodimeric domain of signal transducing histidine kinase"/>
    <property type="match status" value="1"/>
</dbReference>
<keyword evidence="7" id="KW-0472">Membrane</keyword>
<dbReference type="SMART" id="SM00387">
    <property type="entry name" value="HATPase_c"/>
    <property type="match status" value="1"/>
</dbReference>
<keyword evidence="7" id="KW-0812">Transmembrane</keyword>
<evidence type="ECO:0000259" key="8">
    <source>
        <dbReference type="PROSITE" id="PS50109"/>
    </source>
</evidence>
<evidence type="ECO:0000256" key="4">
    <source>
        <dbReference type="ARBA" id="ARBA00022679"/>
    </source>
</evidence>
<dbReference type="PROSITE" id="PS50839">
    <property type="entry name" value="CHASE"/>
    <property type="match status" value="1"/>
</dbReference>
<sequence length="698" mass="76893">MPRKTLNTSSSFRQGFGWAPIYVATSLIGILVAGAILYFVEQRNRSEYESEMRSKLQYELNKAALDLSLVFQRNADTIRAVSALISIEPDISFERFSEFSEKIFVDHNDFLQIAAAPDLVVDRVYPNTLADGLLGLDYRAPGNEELMGHVLRARKAQSVLFSGPVDLFHGGQGVIGHDVVYLEGANGEPQFWGSINLVIDYEEELHILGLDDVPYRLAIRGKDARGSHGAIFWGDRSTFAADPVFATVNLPVGSWVMAAAPTGGWHNYSASVTRFYGIVAGTTLIVILLLSAATRLVQLRIRAVAQMSSAINSIQDGFAYYNSDDRLVACNEKYRDFHGGASKLFTAGTRFEDILRSGVSRGHYAEAIGNEEEWLQNRLAQHRASEGAVDQKLDDGRWVRMSESRTPDGGTVGFLMDITELMNAKEEAERANLAKSEFLDVMSHELRTPLTVVLGGTPFLVKPELLPATQKVTARLASMGDEAAPIAKDVDTMLTSYKSLAGKVERSAKSLLTLINEVLDYSKIEAGRMKLAREMTYCDEIIEDVVEEYRNKAAEKGLTIETESPELAIYADEPRVRQVLENLVSNAIKFTEDGSVRVQAQTFGDFARFRVIDTGIGIPADRVDGIFEKFSQANTSDRRRAGGTGLGLAISKKFVEMHGGTIAVTSREGEGSEFSFTIPKHMVQKSRADVEQRAKPAA</sequence>
<evidence type="ECO:0000256" key="2">
    <source>
        <dbReference type="ARBA" id="ARBA00012438"/>
    </source>
</evidence>
<dbReference type="EMBL" id="CP060010">
    <property type="protein sequence ID" value="QTN34569.1"/>
    <property type="molecule type" value="Genomic_DNA"/>
</dbReference>
<evidence type="ECO:0000313" key="10">
    <source>
        <dbReference type="EMBL" id="QTN34569.1"/>
    </source>
</evidence>
<dbReference type="CDD" id="cd16922">
    <property type="entry name" value="HATPase_EvgS-ArcB-TorS-like"/>
    <property type="match status" value="1"/>
</dbReference>
<dbReference type="SUPFAM" id="SSF55785">
    <property type="entry name" value="PYP-like sensor domain (PAS domain)"/>
    <property type="match status" value="1"/>
</dbReference>
<dbReference type="GO" id="GO:0009927">
    <property type="term" value="F:histidine phosphotransfer kinase activity"/>
    <property type="evidence" value="ECO:0007669"/>
    <property type="project" value="TreeGrafter"/>
</dbReference>
<organism evidence="10 11">
    <name type="scientific">Cognatishimia activa</name>
    <dbReference type="NCBI Taxonomy" id="1715691"/>
    <lineage>
        <taxon>Bacteria</taxon>
        <taxon>Pseudomonadati</taxon>
        <taxon>Pseudomonadota</taxon>
        <taxon>Alphaproteobacteria</taxon>
        <taxon>Rhodobacterales</taxon>
        <taxon>Paracoccaceae</taxon>
        <taxon>Cognatishimia</taxon>
    </lineage>
</organism>
<dbReference type="RefSeq" id="WP_209355262.1">
    <property type="nucleotide sequence ID" value="NZ_CP060010.1"/>
</dbReference>
<keyword evidence="5" id="KW-0418">Kinase</keyword>
<dbReference type="EC" id="2.7.13.3" evidence="2"/>
<feature type="transmembrane region" description="Helical" evidence="7">
    <location>
        <begin position="20"/>
        <end position="40"/>
    </location>
</feature>
<evidence type="ECO:0000256" key="6">
    <source>
        <dbReference type="ARBA" id="ARBA00023012"/>
    </source>
</evidence>
<dbReference type="Pfam" id="PF12860">
    <property type="entry name" value="PAS_7"/>
    <property type="match status" value="1"/>
</dbReference>
<dbReference type="Pfam" id="PF02518">
    <property type="entry name" value="HATPase_c"/>
    <property type="match status" value="1"/>
</dbReference>
<dbReference type="GO" id="GO:0000155">
    <property type="term" value="F:phosphorelay sensor kinase activity"/>
    <property type="evidence" value="ECO:0007669"/>
    <property type="project" value="InterPro"/>
</dbReference>
<dbReference type="FunFam" id="3.30.565.10:FF:000010">
    <property type="entry name" value="Sensor histidine kinase RcsC"/>
    <property type="match status" value="1"/>
</dbReference>
<dbReference type="InterPro" id="IPR003661">
    <property type="entry name" value="HisK_dim/P_dom"/>
</dbReference>
<dbReference type="InterPro" id="IPR004358">
    <property type="entry name" value="Sig_transdc_His_kin-like_C"/>
</dbReference>
<dbReference type="SMART" id="SM00388">
    <property type="entry name" value="HisKA"/>
    <property type="match status" value="1"/>
</dbReference>
<comment type="catalytic activity">
    <reaction evidence="1">
        <text>ATP + protein L-histidine = ADP + protein N-phospho-L-histidine.</text>
        <dbReference type="EC" id="2.7.13.3"/>
    </reaction>
</comment>
<protein>
    <recommendedName>
        <fullName evidence="2">histidine kinase</fullName>
        <ecNumber evidence="2">2.7.13.3</ecNumber>
    </recommendedName>
</protein>
<dbReference type="Proteomes" id="UP000665026">
    <property type="component" value="Chromosome"/>
</dbReference>
<dbReference type="InterPro" id="IPR003594">
    <property type="entry name" value="HATPase_dom"/>
</dbReference>
<dbReference type="Gene3D" id="3.30.565.10">
    <property type="entry name" value="Histidine kinase-like ATPase, C-terminal domain"/>
    <property type="match status" value="1"/>
</dbReference>
<keyword evidence="4" id="KW-0808">Transferase</keyword>
<feature type="transmembrane region" description="Helical" evidence="7">
    <location>
        <begin position="275"/>
        <end position="297"/>
    </location>
</feature>
<keyword evidence="6" id="KW-0902">Two-component regulatory system</keyword>
<dbReference type="PANTHER" id="PTHR43047">
    <property type="entry name" value="TWO-COMPONENT HISTIDINE PROTEIN KINASE"/>
    <property type="match status" value="1"/>
</dbReference>
<keyword evidence="3" id="KW-0597">Phosphoprotein</keyword>
<dbReference type="AlphaFoldDB" id="A0A975I662"/>
<dbReference type="Gene3D" id="3.30.450.20">
    <property type="entry name" value="PAS domain"/>
    <property type="match status" value="1"/>
</dbReference>
<dbReference type="InterPro" id="IPR036097">
    <property type="entry name" value="HisK_dim/P_sf"/>
</dbReference>
<reference evidence="10" key="1">
    <citation type="submission" date="2020-07" db="EMBL/GenBank/DDBJ databases">
        <title>Genome sequences of bacteria associated with the marine, planktonic diatom Thalassiosira profunda strain ECT2AJA-044.</title>
        <authorList>
            <person name="Gargas C.B."/>
            <person name="Roberts W.R."/>
            <person name="Alverson A.J."/>
        </authorList>
    </citation>
    <scope>NUCLEOTIDE SEQUENCE</scope>
    <source>
        <strain evidence="10">ECT2AJA-044</strain>
    </source>
</reference>
<proteinExistence type="predicted"/>
<dbReference type="PRINTS" id="PR00344">
    <property type="entry name" value="BCTRLSENSOR"/>
</dbReference>
<feature type="domain" description="CHASE" evidence="9">
    <location>
        <begin position="117"/>
        <end position="203"/>
    </location>
</feature>
<gene>
    <name evidence="10" type="ORF">HZ995_08560</name>
</gene>
<dbReference type="InterPro" id="IPR036890">
    <property type="entry name" value="HATPase_C_sf"/>
</dbReference>
<dbReference type="KEGG" id="cact:HZ995_08560"/>
<evidence type="ECO:0000256" key="3">
    <source>
        <dbReference type="ARBA" id="ARBA00022553"/>
    </source>
</evidence>
<dbReference type="GO" id="GO:0005886">
    <property type="term" value="C:plasma membrane"/>
    <property type="evidence" value="ECO:0007669"/>
    <property type="project" value="TreeGrafter"/>
</dbReference>
<dbReference type="InterPro" id="IPR006189">
    <property type="entry name" value="CHASE_dom"/>
</dbReference>
<dbReference type="Pfam" id="PF00512">
    <property type="entry name" value="HisKA"/>
    <property type="match status" value="1"/>
</dbReference>
<evidence type="ECO:0000259" key="9">
    <source>
        <dbReference type="PROSITE" id="PS50839"/>
    </source>
</evidence>
<name>A0A975I662_9RHOB</name>
<dbReference type="InterPro" id="IPR035965">
    <property type="entry name" value="PAS-like_dom_sf"/>
</dbReference>
<evidence type="ECO:0000256" key="1">
    <source>
        <dbReference type="ARBA" id="ARBA00000085"/>
    </source>
</evidence>